<sequence>MKNGNVDPHHIKSSPKKPGKHTYLEGLKGRLVTLYRGGPESKSGMLLDVKSDYVTLYSQDNQNENKEEDKEKDNQNKEKENNQKEDKNNGNPVIYYRLHHLKSISEDTKSNSIQSSYEKEDYEIDFLKANTFAEIIKQHENKYIQVNQGGPEAKQGLLVHLNNDCLTLFTEDDGIVYYNLHHIKSLCEVQSDSDEDHNEKDEQGQTQRKEMTFPSYVKAQSFKDVFSHMSHKWVSINRGGPEAMEGVLVESSDGHFTLVNNQEVIRIALYHIRNISSGPKGSLKNNQNENNQSQESEKSSDGQQSQGRDSRQSHDRDSRRSHDRDTRHSRDRDSRRSYGRDTRHSHGRDTRRSHSRDTRRSHGRDTRRSHGRDTRRSHGKDTRRSHGRDTKRSHGKDSRTHRRDTRRSHTREHVIKSIDYVWKVK</sequence>
<feature type="compositionally biased region" description="Basic and acidic residues" evidence="1">
    <location>
        <begin position="63"/>
        <end position="88"/>
    </location>
</feature>
<keyword evidence="2" id="KW-0946">Virion</keyword>
<gene>
    <name evidence="2" type="ORF">ACFSCZ_19265</name>
</gene>
<dbReference type="EMBL" id="JBHUEO010000121">
    <property type="protein sequence ID" value="MFD1708819.1"/>
    <property type="molecule type" value="Genomic_DNA"/>
</dbReference>
<feature type="region of interest" description="Disordered" evidence="1">
    <location>
        <begin position="57"/>
        <end position="91"/>
    </location>
</feature>
<accession>A0ABW4KNQ4</accession>
<feature type="compositionally biased region" description="Basic residues" evidence="1">
    <location>
        <begin position="399"/>
        <end position="410"/>
    </location>
</feature>
<organism evidence="2 3">
    <name type="scientific">Siminovitchia sediminis</name>
    <dbReference type="NCBI Taxonomy" id="1274353"/>
    <lineage>
        <taxon>Bacteria</taxon>
        <taxon>Bacillati</taxon>
        <taxon>Bacillota</taxon>
        <taxon>Bacilli</taxon>
        <taxon>Bacillales</taxon>
        <taxon>Bacillaceae</taxon>
        <taxon>Siminovitchia</taxon>
    </lineage>
</organism>
<feature type="region of interest" description="Disordered" evidence="1">
    <location>
        <begin position="1"/>
        <end position="24"/>
    </location>
</feature>
<dbReference type="RefSeq" id="WP_380776626.1">
    <property type="nucleotide sequence ID" value="NZ_JBHUEO010000121.1"/>
</dbReference>
<protein>
    <submittedName>
        <fullName evidence="2">Spore coat protein</fullName>
    </submittedName>
</protein>
<evidence type="ECO:0000313" key="3">
    <source>
        <dbReference type="Proteomes" id="UP001597301"/>
    </source>
</evidence>
<keyword evidence="3" id="KW-1185">Reference proteome</keyword>
<evidence type="ECO:0000313" key="2">
    <source>
        <dbReference type="EMBL" id="MFD1708819.1"/>
    </source>
</evidence>
<dbReference type="Proteomes" id="UP001597301">
    <property type="component" value="Unassembled WGS sequence"/>
</dbReference>
<feature type="compositionally biased region" description="Low complexity" evidence="1">
    <location>
        <begin position="284"/>
        <end position="294"/>
    </location>
</feature>
<name>A0ABW4KNQ4_9BACI</name>
<evidence type="ECO:0000256" key="1">
    <source>
        <dbReference type="SAM" id="MobiDB-lite"/>
    </source>
</evidence>
<feature type="region of interest" description="Disordered" evidence="1">
    <location>
        <begin position="277"/>
        <end position="425"/>
    </location>
</feature>
<comment type="caution">
    <text evidence="2">The sequence shown here is derived from an EMBL/GenBank/DDBJ whole genome shotgun (WGS) entry which is preliminary data.</text>
</comment>
<feature type="compositionally biased region" description="Basic and acidic residues" evidence="1">
    <location>
        <begin position="308"/>
        <end position="398"/>
    </location>
</feature>
<feature type="region of interest" description="Disordered" evidence="1">
    <location>
        <begin position="190"/>
        <end position="213"/>
    </location>
</feature>
<reference evidence="3" key="1">
    <citation type="journal article" date="2019" name="Int. J. Syst. Evol. Microbiol.">
        <title>The Global Catalogue of Microorganisms (GCM) 10K type strain sequencing project: providing services to taxonomists for standard genome sequencing and annotation.</title>
        <authorList>
            <consortium name="The Broad Institute Genomics Platform"/>
            <consortium name="The Broad Institute Genome Sequencing Center for Infectious Disease"/>
            <person name="Wu L."/>
            <person name="Ma J."/>
        </authorList>
    </citation>
    <scope>NUCLEOTIDE SEQUENCE [LARGE SCALE GENOMIC DNA]</scope>
    <source>
        <strain evidence="3">CGMCC 1.12295</strain>
    </source>
</reference>
<feature type="compositionally biased region" description="Basic and acidic residues" evidence="1">
    <location>
        <begin position="197"/>
        <end position="211"/>
    </location>
</feature>
<feature type="compositionally biased region" description="Basic residues" evidence="1">
    <location>
        <begin position="11"/>
        <end position="20"/>
    </location>
</feature>
<proteinExistence type="predicted"/>
<keyword evidence="2" id="KW-0167">Capsid protein</keyword>